<feature type="transmembrane region" description="Helical" evidence="1">
    <location>
        <begin position="7"/>
        <end position="26"/>
    </location>
</feature>
<feature type="transmembrane region" description="Helical" evidence="1">
    <location>
        <begin position="168"/>
        <end position="186"/>
    </location>
</feature>
<keyword evidence="1" id="KW-0812">Transmembrane</keyword>
<keyword evidence="1" id="KW-1133">Transmembrane helix</keyword>
<feature type="transmembrane region" description="Helical" evidence="1">
    <location>
        <begin position="206"/>
        <end position="223"/>
    </location>
</feature>
<dbReference type="InterPro" id="IPR007354">
    <property type="entry name" value="CruF-like"/>
</dbReference>
<keyword evidence="1" id="KW-0472">Membrane</keyword>
<protein>
    <submittedName>
        <fullName evidence="2">Carotenoid biosynthesis protein</fullName>
    </submittedName>
</protein>
<evidence type="ECO:0000313" key="2">
    <source>
        <dbReference type="EMBL" id="MCX7570434.1"/>
    </source>
</evidence>
<name>A0ABT3X0K9_9BACL</name>
<sequence>MVIRWLFRLYLFWFAVGTVLLTVDWMPEWLRWSNPVFLYLAGAVGASLFVRAYGRLRGIVVTVTIALGAMVLEGVGVHTGRLFGAYRYTDWLGPQVFGVPVAIGTAWVMVVATSHFALRHAVRGWPLPVAGATLAVALDLLLDPVAAAKGYWIWEQTGRYYGIPWTNFSGWFVTAWLLHTAVVLLVHRSDAVPSHAPSRDVESDAFLLLFTVLALFSCLSLQIGYQLPVLYGLIPWSLAFWLKGRKPVDSGREKAMV</sequence>
<dbReference type="PANTHER" id="PTHR39419:SF1">
    <property type="entry name" value="SLL0814 PROTEIN"/>
    <property type="match status" value="1"/>
</dbReference>
<dbReference type="RefSeq" id="WP_267151679.1">
    <property type="nucleotide sequence ID" value="NZ_JAPMLT010000004.1"/>
</dbReference>
<organism evidence="2 3">
    <name type="scientific">Tumebacillus lacus</name>
    <dbReference type="NCBI Taxonomy" id="2995335"/>
    <lineage>
        <taxon>Bacteria</taxon>
        <taxon>Bacillati</taxon>
        <taxon>Bacillota</taxon>
        <taxon>Bacilli</taxon>
        <taxon>Bacillales</taxon>
        <taxon>Alicyclobacillaceae</taxon>
        <taxon>Tumebacillus</taxon>
    </lineage>
</organism>
<evidence type="ECO:0000313" key="3">
    <source>
        <dbReference type="Proteomes" id="UP001208017"/>
    </source>
</evidence>
<dbReference type="Pfam" id="PF04240">
    <property type="entry name" value="Caroten_synth"/>
    <property type="match status" value="1"/>
</dbReference>
<dbReference type="Proteomes" id="UP001208017">
    <property type="component" value="Unassembled WGS sequence"/>
</dbReference>
<dbReference type="EMBL" id="JAPMLT010000004">
    <property type="protein sequence ID" value="MCX7570434.1"/>
    <property type="molecule type" value="Genomic_DNA"/>
</dbReference>
<feature type="transmembrane region" description="Helical" evidence="1">
    <location>
        <begin position="97"/>
        <end position="118"/>
    </location>
</feature>
<keyword evidence="3" id="KW-1185">Reference proteome</keyword>
<dbReference type="PANTHER" id="PTHR39419">
    <property type="entry name" value="SLL0814 PROTEIN"/>
    <property type="match status" value="1"/>
</dbReference>
<evidence type="ECO:0000256" key="1">
    <source>
        <dbReference type="SAM" id="Phobius"/>
    </source>
</evidence>
<feature type="transmembrane region" description="Helical" evidence="1">
    <location>
        <begin position="59"/>
        <end position="77"/>
    </location>
</feature>
<gene>
    <name evidence="2" type="ORF">OS242_10715</name>
</gene>
<feature type="transmembrane region" description="Helical" evidence="1">
    <location>
        <begin position="125"/>
        <end position="148"/>
    </location>
</feature>
<proteinExistence type="predicted"/>
<accession>A0ABT3X0K9</accession>
<feature type="transmembrane region" description="Helical" evidence="1">
    <location>
        <begin position="32"/>
        <end position="52"/>
    </location>
</feature>
<reference evidence="2 3" key="1">
    <citation type="submission" date="2022-11" db="EMBL/GenBank/DDBJ databases">
        <title>Study of microbial diversity in lake waters.</title>
        <authorList>
            <person name="Zhang J."/>
        </authorList>
    </citation>
    <scope>NUCLEOTIDE SEQUENCE [LARGE SCALE GENOMIC DNA]</scope>
    <source>
        <strain evidence="2 3">DT12</strain>
    </source>
</reference>
<comment type="caution">
    <text evidence="2">The sequence shown here is derived from an EMBL/GenBank/DDBJ whole genome shotgun (WGS) entry which is preliminary data.</text>
</comment>